<dbReference type="NCBIfam" id="TIGR02968">
    <property type="entry name" value="succ_dehyd_anc"/>
    <property type="match status" value="1"/>
</dbReference>
<dbReference type="EMBL" id="BMZS01000001">
    <property type="protein sequence ID" value="GHD39236.1"/>
    <property type="molecule type" value="Genomic_DNA"/>
</dbReference>
<evidence type="ECO:0000256" key="4">
    <source>
        <dbReference type="ARBA" id="ARBA00005163"/>
    </source>
</evidence>
<dbReference type="InterPro" id="IPR034804">
    <property type="entry name" value="SQR/QFR_C/D"/>
</dbReference>
<keyword evidence="9" id="KW-0349">Heme</keyword>
<dbReference type="GO" id="GO:0020037">
    <property type="term" value="F:heme binding"/>
    <property type="evidence" value="ECO:0007669"/>
    <property type="project" value="InterPro"/>
</dbReference>
<evidence type="ECO:0000256" key="13">
    <source>
        <dbReference type="ARBA" id="ARBA00022989"/>
    </source>
</evidence>
<comment type="pathway">
    <text evidence="4">Carbohydrate metabolism; tricarboxylic acid cycle.</text>
</comment>
<reference evidence="17" key="1">
    <citation type="journal article" date="2014" name="Int. J. Syst. Evol. Microbiol.">
        <title>Complete genome sequence of Corynebacterium casei LMG S-19264T (=DSM 44701T), isolated from a smear-ripened cheese.</title>
        <authorList>
            <consortium name="US DOE Joint Genome Institute (JGI-PGF)"/>
            <person name="Walter F."/>
            <person name="Albersmeier A."/>
            <person name="Kalinowski J."/>
            <person name="Ruckert C."/>
        </authorList>
    </citation>
    <scope>NUCLEOTIDE SEQUENCE</scope>
    <source>
        <strain evidence="17">KCTC 42651</strain>
    </source>
</reference>
<evidence type="ECO:0000256" key="12">
    <source>
        <dbReference type="ARBA" id="ARBA00022982"/>
    </source>
</evidence>
<evidence type="ECO:0000256" key="8">
    <source>
        <dbReference type="ARBA" id="ARBA00022532"/>
    </source>
</evidence>
<evidence type="ECO:0000313" key="18">
    <source>
        <dbReference type="Proteomes" id="UP000630353"/>
    </source>
</evidence>
<evidence type="ECO:0000256" key="9">
    <source>
        <dbReference type="ARBA" id="ARBA00022617"/>
    </source>
</evidence>
<dbReference type="GO" id="GO:0046872">
    <property type="term" value="F:metal ion binding"/>
    <property type="evidence" value="ECO:0007669"/>
    <property type="project" value="UniProtKB-KW"/>
</dbReference>
<dbReference type="GO" id="GO:0016020">
    <property type="term" value="C:membrane"/>
    <property type="evidence" value="ECO:0007669"/>
    <property type="project" value="UniProtKB-SubCell"/>
</dbReference>
<feature type="transmembrane region" description="Helical" evidence="16">
    <location>
        <begin position="61"/>
        <end position="83"/>
    </location>
</feature>
<proteinExistence type="predicted"/>
<evidence type="ECO:0000256" key="15">
    <source>
        <dbReference type="ARBA" id="ARBA00023136"/>
    </source>
</evidence>
<keyword evidence="8" id="KW-0816">Tricarboxylic acid cycle</keyword>
<reference evidence="17" key="2">
    <citation type="submission" date="2020-09" db="EMBL/GenBank/DDBJ databases">
        <authorList>
            <person name="Sun Q."/>
            <person name="Kim S."/>
        </authorList>
    </citation>
    <scope>NUCLEOTIDE SEQUENCE</scope>
    <source>
        <strain evidence="17">KCTC 42651</strain>
    </source>
</reference>
<evidence type="ECO:0000256" key="11">
    <source>
        <dbReference type="ARBA" id="ARBA00022723"/>
    </source>
</evidence>
<keyword evidence="15 16" id="KW-0472">Membrane</keyword>
<keyword evidence="7" id="KW-0813">Transport</keyword>
<dbReference type="CDD" id="cd03495">
    <property type="entry name" value="SQR_TypeC_SdhD_like"/>
    <property type="match status" value="1"/>
</dbReference>
<comment type="cofactor">
    <cofactor evidence="1">
        <name>heme</name>
        <dbReference type="ChEBI" id="CHEBI:30413"/>
    </cofactor>
</comment>
<evidence type="ECO:0000256" key="2">
    <source>
        <dbReference type="ARBA" id="ARBA00004050"/>
    </source>
</evidence>
<keyword evidence="13 16" id="KW-1133">Transmembrane helix</keyword>
<evidence type="ECO:0000256" key="7">
    <source>
        <dbReference type="ARBA" id="ARBA00022448"/>
    </source>
</evidence>
<keyword evidence="14" id="KW-0408">Iron</keyword>
<dbReference type="GO" id="GO:0006099">
    <property type="term" value="P:tricarboxylic acid cycle"/>
    <property type="evidence" value="ECO:0007669"/>
    <property type="project" value="UniProtKB-KW"/>
</dbReference>
<keyword evidence="10 16" id="KW-0812">Transmembrane</keyword>
<protein>
    <recommendedName>
        <fullName evidence="6">Succinate dehydrogenase hydrophobic membrane anchor subunit</fullName>
    </recommendedName>
</protein>
<dbReference type="SUPFAM" id="SSF81343">
    <property type="entry name" value="Fumarate reductase respiratory complex transmembrane subunits"/>
    <property type="match status" value="1"/>
</dbReference>
<name>A0A918XMI5_9PROT</name>
<sequence length="132" mass="14017">MASKTMRSMRTPLARVRGLGSAKEGFHHWWMQRLTAIALVPLALWFVVSVAGMAGMDHAAAVTWIGSPAVTVLLVLLIAATFWHAQLGVQVVIEDYVHGEGCKLVALIAVKFAAVLLAVAGIVAVLRVSFGG</sequence>
<dbReference type="InterPro" id="IPR000701">
    <property type="entry name" value="SuccDH_FuR_B_TM-su"/>
</dbReference>
<keyword evidence="12" id="KW-0249">Electron transport</keyword>
<dbReference type="Proteomes" id="UP000630353">
    <property type="component" value="Unassembled WGS sequence"/>
</dbReference>
<dbReference type="RefSeq" id="WP_189986938.1">
    <property type="nucleotide sequence ID" value="NZ_BMZS01000001.1"/>
</dbReference>
<comment type="subcellular location">
    <subcellularLocation>
        <location evidence="3">Membrane</location>
        <topology evidence="3">Multi-pass membrane protein</topology>
    </subcellularLocation>
</comment>
<keyword evidence="18" id="KW-1185">Reference proteome</keyword>
<evidence type="ECO:0000256" key="1">
    <source>
        <dbReference type="ARBA" id="ARBA00001971"/>
    </source>
</evidence>
<comment type="subunit">
    <text evidence="5">Part of an enzyme complex containing four subunits: a flavoprotein, an iron-sulfur protein, plus two membrane-anchoring proteins, SdhC and SdhD.</text>
</comment>
<keyword evidence="11" id="KW-0479">Metal-binding</keyword>
<accession>A0A918XMI5</accession>
<dbReference type="Gene3D" id="1.20.1300.10">
    <property type="entry name" value="Fumarate reductase/succinate dehydrogenase, transmembrane subunit"/>
    <property type="match status" value="1"/>
</dbReference>
<dbReference type="InterPro" id="IPR014312">
    <property type="entry name" value="Succ_DH_anchor"/>
</dbReference>
<evidence type="ECO:0000256" key="5">
    <source>
        <dbReference type="ARBA" id="ARBA00011558"/>
    </source>
</evidence>
<evidence type="ECO:0000256" key="6">
    <source>
        <dbReference type="ARBA" id="ARBA00019425"/>
    </source>
</evidence>
<organism evidence="17 18">
    <name type="scientific">Thalassobaculum fulvum</name>
    <dbReference type="NCBI Taxonomy" id="1633335"/>
    <lineage>
        <taxon>Bacteria</taxon>
        <taxon>Pseudomonadati</taxon>
        <taxon>Pseudomonadota</taxon>
        <taxon>Alphaproteobacteria</taxon>
        <taxon>Rhodospirillales</taxon>
        <taxon>Thalassobaculaceae</taxon>
        <taxon>Thalassobaculum</taxon>
    </lineage>
</organism>
<evidence type="ECO:0000256" key="10">
    <source>
        <dbReference type="ARBA" id="ARBA00022692"/>
    </source>
</evidence>
<gene>
    <name evidence="17" type="primary">sdhD</name>
    <name evidence="17" type="ORF">GCM10017083_00870</name>
</gene>
<evidence type="ECO:0000256" key="3">
    <source>
        <dbReference type="ARBA" id="ARBA00004141"/>
    </source>
</evidence>
<feature type="transmembrane region" description="Helical" evidence="16">
    <location>
        <begin position="34"/>
        <end position="55"/>
    </location>
</feature>
<dbReference type="Pfam" id="PF01127">
    <property type="entry name" value="Sdh_cyt"/>
    <property type="match status" value="1"/>
</dbReference>
<evidence type="ECO:0000256" key="16">
    <source>
        <dbReference type="SAM" id="Phobius"/>
    </source>
</evidence>
<dbReference type="AlphaFoldDB" id="A0A918XMI5"/>
<comment type="function">
    <text evidence="2">Membrane-anchoring subunit of succinate dehydrogenase (SDH).</text>
</comment>
<evidence type="ECO:0000256" key="14">
    <source>
        <dbReference type="ARBA" id="ARBA00023004"/>
    </source>
</evidence>
<feature type="transmembrane region" description="Helical" evidence="16">
    <location>
        <begin position="104"/>
        <end position="126"/>
    </location>
</feature>
<comment type="caution">
    <text evidence="17">The sequence shown here is derived from an EMBL/GenBank/DDBJ whole genome shotgun (WGS) entry which is preliminary data.</text>
</comment>
<evidence type="ECO:0000313" key="17">
    <source>
        <dbReference type="EMBL" id="GHD39236.1"/>
    </source>
</evidence>